<sequence length="326" mass="35686">MPAFRRRKGNLPRLVPELDDAPLGQVRRRVETAWSRGSLDTAVMALMANVIDDAGEDWDRKAHRLSVLAQSAGRSLPGIWRQHRPEHHGALLLHAWSDLIQARQQGAVVDLGITRETCLQAAALIPADPTPWTLQLAVLRLERRPSTELSAIWREIKARDPWNREAHLQALGYLSPDECGSSAMVLDLLDGVRSAMPSDAPAAGLELTAFVHSHQRAVAGGGLSAVGAGEIWRRPDAARALDHAAHYWTSPGFLTHAAALADLNLLAYALLKSSRTAEAGTVLRATSGVATPWPWSLEGEPLERYAHYHGRYASEDPDAKRGGRRR</sequence>
<dbReference type="Proteomes" id="UP000600080">
    <property type="component" value="Unassembled WGS sequence"/>
</dbReference>
<accession>A0ABQ2IZ50</accession>
<organism evidence="1 2">
    <name type="scientific">Streptomyces kronopolitis</name>
    <dbReference type="NCBI Taxonomy" id="1612435"/>
    <lineage>
        <taxon>Bacteria</taxon>
        <taxon>Bacillati</taxon>
        <taxon>Actinomycetota</taxon>
        <taxon>Actinomycetes</taxon>
        <taxon>Kitasatosporales</taxon>
        <taxon>Streptomycetaceae</taxon>
        <taxon>Streptomyces</taxon>
    </lineage>
</organism>
<evidence type="ECO:0000313" key="2">
    <source>
        <dbReference type="Proteomes" id="UP000600080"/>
    </source>
</evidence>
<keyword evidence="2" id="KW-1185">Reference proteome</keyword>
<evidence type="ECO:0000313" key="1">
    <source>
        <dbReference type="EMBL" id="GGN31390.1"/>
    </source>
</evidence>
<proteinExistence type="predicted"/>
<reference evidence="2" key="1">
    <citation type="journal article" date="2019" name="Int. J. Syst. Evol. Microbiol.">
        <title>The Global Catalogue of Microorganisms (GCM) 10K type strain sequencing project: providing services to taxonomists for standard genome sequencing and annotation.</title>
        <authorList>
            <consortium name="The Broad Institute Genomics Platform"/>
            <consortium name="The Broad Institute Genome Sequencing Center for Infectious Disease"/>
            <person name="Wu L."/>
            <person name="Ma J."/>
        </authorList>
    </citation>
    <scope>NUCLEOTIDE SEQUENCE [LARGE SCALE GENOMIC DNA]</scope>
    <source>
        <strain evidence="2">CGMCC 4.7323</strain>
    </source>
</reference>
<comment type="caution">
    <text evidence="1">The sequence shown here is derived from an EMBL/GenBank/DDBJ whole genome shotgun (WGS) entry which is preliminary data.</text>
</comment>
<dbReference type="EMBL" id="BMND01000001">
    <property type="protein sequence ID" value="GGN31390.1"/>
    <property type="molecule type" value="Genomic_DNA"/>
</dbReference>
<protein>
    <recommendedName>
        <fullName evidence="3">DUF4034 domain-containing protein</fullName>
    </recommendedName>
</protein>
<gene>
    <name evidence="1" type="ORF">GCM10012285_01090</name>
</gene>
<dbReference type="GeneID" id="301546024"/>
<evidence type="ECO:0008006" key="3">
    <source>
        <dbReference type="Google" id="ProtNLM"/>
    </source>
</evidence>
<dbReference type="RefSeq" id="WP_189095316.1">
    <property type="nucleotide sequence ID" value="NZ_BMND01000001.1"/>
</dbReference>
<name>A0ABQ2IZ50_9ACTN</name>